<evidence type="ECO:0000256" key="9">
    <source>
        <dbReference type="ARBA" id="ARBA00023157"/>
    </source>
</evidence>
<evidence type="ECO:0000256" key="11">
    <source>
        <dbReference type="ARBA" id="ARBA00056423"/>
    </source>
</evidence>
<keyword evidence="9" id="KW-1015">Disulfide bond</keyword>
<dbReference type="CDD" id="cd03158">
    <property type="entry name" value="penumbra_like_LEL"/>
    <property type="match status" value="1"/>
</dbReference>
<dbReference type="PRINTS" id="PR00259">
    <property type="entry name" value="TMFOUR"/>
</dbReference>
<dbReference type="PANTHER" id="PTHR19282:SF159">
    <property type="entry name" value="TETRASPANIN-15"/>
    <property type="match status" value="1"/>
</dbReference>
<reference evidence="16" key="1">
    <citation type="submission" date="2025-08" db="UniProtKB">
        <authorList>
            <consortium name="RefSeq"/>
        </authorList>
    </citation>
    <scope>IDENTIFICATION</scope>
    <source>
        <tissue evidence="16">Leukocyte</tissue>
    </source>
</reference>
<evidence type="ECO:0000256" key="10">
    <source>
        <dbReference type="ARBA" id="ARBA00023180"/>
    </source>
</evidence>
<evidence type="ECO:0000256" key="2">
    <source>
        <dbReference type="ARBA" id="ARBA00004651"/>
    </source>
</evidence>
<comment type="subunit">
    <text evidence="12">Interacts with ADAM10; the interaction influences ADAM10 substrate specificity, endocytosis and turnover.</text>
</comment>
<evidence type="ECO:0000256" key="5">
    <source>
        <dbReference type="ARBA" id="ARBA00022692"/>
    </source>
</evidence>
<evidence type="ECO:0000256" key="4">
    <source>
        <dbReference type="ARBA" id="ARBA00022475"/>
    </source>
</evidence>
<evidence type="ECO:0000256" key="15">
    <source>
        <dbReference type="SAM" id="Phobius"/>
    </source>
</evidence>
<keyword evidence="8 15" id="KW-0472">Membrane</keyword>
<evidence type="ECO:0000256" key="7">
    <source>
        <dbReference type="ARBA" id="ARBA00022989"/>
    </source>
</evidence>
<dbReference type="GO" id="GO:0005886">
    <property type="term" value="C:plasma membrane"/>
    <property type="evidence" value="ECO:0007669"/>
    <property type="project" value="UniProtKB-SubCell"/>
</dbReference>
<dbReference type="FunFam" id="1.10.1450.10:FF:000011">
    <property type="entry name" value="Tetraspanin"/>
    <property type="match status" value="1"/>
</dbReference>
<sequence>MPRGDSEQVRYCARFSYLWLKFSLIIYSTVFWLIGALVLSVGIYAEVERQKYKTLESAFLAPAIILILLGVVMFIVSFIGVLASLRDNLCLLQAFMFILGICLIMELIGGVVALIFRNQTIDFLNENIRKGLENYYDDLDFKNIMDFVQKQFKCCGGEDYRDWSKNQYHDCSAPGPLACGVPYTCCIRNTTDVINTMCGYKTIDKEVTSLKSLFPEMLLFLSHPQGGGGLSRGGGSWLLTFSNTPDCEPEPGLPDTEGLRECHLSGFAKLLLWACPHEAMVHAMCPALSPSWSLPLKPLVYGQLASRTTWGRGNSLGAPLGQLLG</sequence>
<dbReference type="PANTHER" id="PTHR19282">
    <property type="entry name" value="TETRASPANIN"/>
    <property type="match status" value="1"/>
</dbReference>
<comment type="similarity">
    <text evidence="3">Belongs to the tetraspanin (TM4SF) family.</text>
</comment>
<dbReference type="GO" id="GO:0051604">
    <property type="term" value="P:protein maturation"/>
    <property type="evidence" value="ECO:0007669"/>
    <property type="project" value="UniProtKB-ARBA"/>
</dbReference>
<comment type="subcellular location">
    <subcellularLocation>
        <location evidence="2">Cell membrane</location>
        <topology evidence="2">Multi-pass membrane protein</topology>
    </subcellularLocation>
    <subcellularLocation>
        <location evidence="1">Late endosome membrane</location>
    </subcellularLocation>
</comment>
<evidence type="ECO:0000256" key="8">
    <source>
        <dbReference type="ARBA" id="ARBA00023136"/>
    </source>
</evidence>
<keyword evidence="4" id="KW-1003">Cell membrane</keyword>
<evidence type="ECO:0000256" key="1">
    <source>
        <dbReference type="ARBA" id="ARBA00004414"/>
    </source>
</evidence>
<accession>A0A8B7UD68</accession>
<protein>
    <recommendedName>
        <fullName evidence="13">Tetraspanin-15</fullName>
    </recommendedName>
    <alternativeName>
        <fullName evidence="14">Transmembrane 4 superfamily member 15</fullName>
    </alternativeName>
</protein>
<feature type="transmembrane region" description="Helical" evidence="15">
    <location>
        <begin position="59"/>
        <end position="85"/>
    </location>
</feature>
<dbReference type="GO" id="GO:0019899">
    <property type="term" value="F:enzyme binding"/>
    <property type="evidence" value="ECO:0007669"/>
    <property type="project" value="UniProtKB-ARBA"/>
</dbReference>
<dbReference type="CTD" id="23555"/>
<feature type="transmembrane region" description="Helical" evidence="15">
    <location>
        <begin position="91"/>
        <end position="116"/>
    </location>
</feature>
<keyword evidence="5 15" id="KW-0812">Transmembrane</keyword>
<feature type="transmembrane region" description="Helical" evidence="15">
    <location>
        <begin position="24"/>
        <end position="47"/>
    </location>
</feature>
<dbReference type="Gene3D" id="1.10.1450.10">
    <property type="entry name" value="Tetraspanin"/>
    <property type="match status" value="1"/>
</dbReference>
<gene>
    <name evidence="16" type="primary">Tspan15</name>
</gene>
<evidence type="ECO:0000256" key="13">
    <source>
        <dbReference type="ARBA" id="ARBA00073329"/>
    </source>
</evidence>
<evidence type="ECO:0000256" key="14">
    <source>
        <dbReference type="ARBA" id="ARBA00080143"/>
    </source>
</evidence>
<dbReference type="RefSeq" id="XP_020017578.1">
    <property type="nucleotide sequence ID" value="XM_020161989.1"/>
</dbReference>
<dbReference type="SUPFAM" id="SSF48652">
    <property type="entry name" value="Tetraspanin"/>
    <property type="match status" value="1"/>
</dbReference>
<comment type="function">
    <text evidence="11">Part of TspanC8 subgroup, composed of 6 members that interact with the transmembrane metalloprotease ADAM10. This interaction is required for ADAM10 exit from the endoplasmic reticulum and for enzymatic maturation and trafficking to the cell surface as well as substrate specificity. Different TspanC8/ADAM10 complexes have distinct substrates. Promotes ADAM10-mediated cleavage of CDH2. Negatively regulates ligand-induced Notch activity probably by regulating ADAM10 activity.</text>
</comment>
<keyword evidence="6" id="KW-0967">Endosome</keyword>
<organism evidence="16">
    <name type="scientific">Castor canadensis</name>
    <name type="common">American beaver</name>
    <dbReference type="NCBI Taxonomy" id="51338"/>
    <lineage>
        <taxon>Eukaryota</taxon>
        <taxon>Metazoa</taxon>
        <taxon>Chordata</taxon>
        <taxon>Craniata</taxon>
        <taxon>Vertebrata</taxon>
        <taxon>Euteleostomi</taxon>
        <taxon>Mammalia</taxon>
        <taxon>Eutheria</taxon>
        <taxon>Euarchontoglires</taxon>
        <taxon>Glires</taxon>
        <taxon>Rodentia</taxon>
        <taxon>Castorimorpha</taxon>
        <taxon>Castoridae</taxon>
        <taxon>Castor</taxon>
    </lineage>
</organism>
<dbReference type="AlphaFoldDB" id="A0A8B7UD68"/>
<evidence type="ECO:0000256" key="6">
    <source>
        <dbReference type="ARBA" id="ARBA00022753"/>
    </source>
</evidence>
<evidence type="ECO:0000313" key="16">
    <source>
        <dbReference type="RefSeq" id="XP_020017578.1"/>
    </source>
</evidence>
<evidence type="ECO:0000256" key="12">
    <source>
        <dbReference type="ARBA" id="ARBA00065909"/>
    </source>
</evidence>
<dbReference type="InterPro" id="IPR018499">
    <property type="entry name" value="Tetraspanin/Peripherin"/>
</dbReference>
<dbReference type="InterPro" id="IPR008952">
    <property type="entry name" value="Tetraspanin_EC2_sf"/>
</dbReference>
<dbReference type="OrthoDB" id="10051815at2759"/>
<keyword evidence="10" id="KW-0325">Glycoprotein</keyword>
<dbReference type="GO" id="GO:0031902">
    <property type="term" value="C:late endosome membrane"/>
    <property type="evidence" value="ECO:0007669"/>
    <property type="project" value="UniProtKB-SubCell"/>
</dbReference>
<dbReference type="Pfam" id="PF00335">
    <property type="entry name" value="Tetraspanin"/>
    <property type="match status" value="1"/>
</dbReference>
<proteinExistence type="inferred from homology"/>
<dbReference type="KEGG" id="ccan:109685247"/>
<keyword evidence="7 15" id="KW-1133">Transmembrane helix</keyword>
<evidence type="ECO:0000256" key="3">
    <source>
        <dbReference type="ARBA" id="ARBA00006840"/>
    </source>
</evidence>
<name>A0A8B7UD68_CASCN</name>